<proteinExistence type="predicted"/>
<name>A0ABX4TMX4_9HYPH</name>
<comment type="caution">
    <text evidence="1">The sequence shown here is derived from an EMBL/GenBank/DDBJ whole genome shotgun (WGS) entry which is preliminary data.</text>
</comment>
<sequence length="93" mass="10598">MRVRLRDVPEEFRKDLHSFIEDGTLPLKNAVLMQLLIGLDVLAARSLHNRHQHLSAILAALAYECPDHAWSSIGACIRWERRGGLSGCRRQLQ</sequence>
<protein>
    <recommendedName>
        <fullName evidence="3">Transposase</fullName>
    </recommendedName>
</protein>
<reference evidence="1 2" key="1">
    <citation type="journal article" date="2018" name="FEMS Microbiol. Ecol.">
        <title>Co-invading symbiotic mutualists of Medicago polymorpha retain high ancestral diversity and contain diverse accessory genomes.</title>
        <authorList>
            <person name="Porter S.S."/>
            <person name="Faber-Hammond J.J."/>
            <person name="Friesen M.L."/>
        </authorList>
    </citation>
    <scope>NUCLEOTIDE SEQUENCE [LARGE SCALE GENOMIC DNA]</scope>
    <source>
        <strain evidence="1 2">Str16</strain>
    </source>
</reference>
<evidence type="ECO:0000313" key="2">
    <source>
        <dbReference type="Proteomes" id="UP001190825"/>
    </source>
</evidence>
<evidence type="ECO:0000313" key="1">
    <source>
        <dbReference type="EMBL" id="PLU04536.1"/>
    </source>
</evidence>
<dbReference type="Proteomes" id="UP001190825">
    <property type="component" value="Unassembled WGS sequence"/>
</dbReference>
<dbReference type="EMBL" id="NBUC01000065">
    <property type="protein sequence ID" value="PLU04536.1"/>
    <property type="molecule type" value="Genomic_DNA"/>
</dbReference>
<keyword evidence="2" id="KW-1185">Reference proteome</keyword>
<gene>
    <name evidence="1" type="ORF">BMJ33_11785</name>
</gene>
<organism evidence="1 2">
    <name type="scientific">Sinorhizobium medicae</name>
    <dbReference type="NCBI Taxonomy" id="110321"/>
    <lineage>
        <taxon>Bacteria</taxon>
        <taxon>Pseudomonadati</taxon>
        <taxon>Pseudomonadota</taxon>
        <taxon>Alphaproteobacteria</taxon>
        <taxon>Hyphomicrobiales</taxon>
        <taxon>Rhizobiaceae</taxon>
        <taxon>Sinorhizobium/Ensifer group</taxon>
        <taxon>Sinorhizobium</taxon>
    </lineage>
</organism>
<accession>A0ABX4TMX4</accession>
<evidence type="ECO:0008006" key="3">
    <source>
        <dbReference type="Google" id="ProtNLM"/>
    </source>
</evidence>